<dbReference type="Gene3D" id="3.30.390.110">
    <property type="match status" value="1"/>
</dbReference>
<evidence type="ECO:0000313" key="2">
    <source>
        <dbReference type="EMBL" id="SNX86416.1"/>
    </source>
</evidence>
<comment type="caution">
    <text evidence="2">The sequence shown here is derived from an EMBL/GenBank/DDBJ whole genome shotgun (WGS) entry which is preliminary data.</text>
</comment>
<feature type="region of interest" description="Disordered" evidence="1">
    <location>
        <begin position="114"/>
        <end position="135"/>
    </location>
</feature>
<sequence>MTSQDLQWHLVHNNSSFIVKQKGLGRIFFCKPHNLTQLHSYRIRDTTHIYKYGSARLWSHHLMHILQYNQKHFVSATSQAAMQLDSRADHGIDGKGSICDGGNQRHAGMTRGPIDAQGATEREHAGVLGSTLPKD</sequence>
<name>A0AAJ5C704_9BASI</name>
<reference evidence="2" key="1">
    <citation type="submission" date="2023-10" db="EMBL/GenBank/DDBJ databases">
        <authorList>
            <person name="Guldener U."/>
        </authorList>
    </citation>
    <scope>NUCLEOTIDE SEQUENCE</scope>
    <source>
        <strain evidence="2">Mp4</strain>
    </source>
</reference>
<accession>A0AAJ5C704</accession>
<keyword evidence="3" id="KW-1185">Reference proteome</keyword>
<dbReference type="EMBL" id="OAPG01000014">
    <property type="protein sequence ID" value="SNX86416.1"/>
    <property type="molecule type" value="Genomic_DNA"/>
</dbReference>
<dbReference type="AlphaFoldDB" id="A0AAJ5C704"/>
<protein>
    <submittedName>
        <fullName evidence="2">Uncharacterized protein</fullName>
    </submittedName>
</protein>
<proteinExistence type="predicted"/>
<dbReference type="Proteomes" id="UP001294444">
    <property type="component" value="Unassembled WGS sequence"/>
</dbReference>
<evidence type="ECO:0000256" key="1">
    <source>
        <dbReference type="SAM" id="MobiDB-lite"/>
    </source>
</evidence>
<evidence type="ECO:0000313" key="3">
    <source>
        <dbReference type="Proteomes" id="UP001294444"/>
    </source>
</evidence>
<gene>
    <name evidence="2" type="ORF">MEPE_05125</name>
</gene>
<organism evidence="2 3">
    <name type="scientific">Melanopsichium pennsylvanicum</name>
    <dbReference type="NCBI Taxonomy" id="63383"/>
    <lineage>
        <taxon>Eukaryota</taxon>
        <taxon>Fungi</taxon>
        <taxon>Dikarya</taxon>
        <taxon>Basidiomycota</taxon>
        <taxon>Ustilaginomycotina</taxon>
        <taxon>Ustilaginomycetes</taxon>
        <taxon>Ustilaginales</taxon>
        <taxon>Ustilaginaceae</taxon>
        <taxon>Melanopsichium</taxon>
    </lineage>
</organism>